<dbReference type="InterPro" id="IPR002933">
    <property type="entry name" value="Peptidase_M20"/>
</dbReference>
<protein>
    <submittedName>
        <fullName evidence="2">M20 family metallopeptidase</fullName>
    </submittedName>
</protein>
<name>A0ABW5HSE3_9PSEU</name>
<dbReference type="InterPro" id="IPR011650">
    <property type="entry name" value="Peptidase_M20_dimer"/>
</dbReference>
<dbReference type="Pfam" id="PF07687">
    <property type="entry name" value="M20_dimer"/>
    <property type="match status" value="1"/>
</dbReference>
<dbReference type="InterPro" id="IPR017439">
    <property type="entry name" value="Amidohydrolase"/>
</dbReference>
<dbReference type="EMBL" id="JBHUKQ010000006">
    <property type="protein sequence ID" value="MFD2479914.1"/>
    <property type="molecule type" value="Genomic_DNA"/>
</dbReference>
<gene>
    <name evidence="2" type="ORF">ACFSUT_06495</name>
</gene>
<feature type="domain" description="Peptidase M20 dimerisation" evidence="1">
    <location>
        <begin position="185"/>
        <end position="275"/>
    </location>
</feature>
<dbReference type="Gene3D" id="3.40.630.10">
    <property type="entry name" value="Zn peptidases"/>
    <property type="match status" value="1"/>
</dbReference>
<accession>A0ABW5HSE3</accession>
<dbReference type="PIRSF" id="PIRSF005962">
    <property type="entry name" value="Pept_M20D_amidohydro"/>
    <property type="match status" value="1"/>
</dbReference>
<proteinExistence type="predicted"/>
<sequence>MPVSDSILAASAALLPDLVALRRTLHARPEAGFALPHTQRAVLAAMASLDLETTPGPHDFTSIIAVLRGARAGPSVLLRADMDALRVTEETGLPFSSQTPGLMHACGHDLHTAALVGAAKLLNAHRDEIAGSVVFMFEPGEEAGGGAQRLIEEGVLSDVEAAYGIHVLPGQSGVFTTRPGPVMAGASSLTVRVLGRSGHGSRPHQAVDPVPAAAQIISALHTYVTRRFPVFDPVVLSVTKMQASEIINAIPDEATLGATIRALSAESVDILARELPSLADGIASAFGCRAETEFRSVYPVTTNDPKAAAHALTVLGDLFGTKRAVPLENPVMASESFSAVLNEVPGAFIFLGTTPDGIDPDAAEMNHSPRAVFDDSVLGDQAAALATLALSHVAVREGNPEGL</sequence>
<dbReference type="NCBIfam" id="TIGR01891">
    <property type="entry name" value="amidohydrolases"/>
    <property type="match status" value="1"/>
</dbReference>
<dbReference type="InterPro" id="IPR036264">
    <property type="entry name" value="Bact_exopeptidase_dim_dom"/>
</dbReference>
<dbReference type="RefSeq" id="WP_344286926.1">
    <property type="nucleotide sequence ID" value="NZ_BAAAHV010000027.1"/>
</dbReference>
<dbReference type="Gene3D" id="3.30.70.360">
    <property type="match status" value="1"/>
</dbReference>
<keyword evidence="3" id="KW-1185">Reference proteome</keyword>
<evidence type="ECO:0000313" key="3">
    <source>
        <dbReference type="Proteomes" id="UP001597542"/>
    </source>
</evidence>
<dbReference type="SUPFAM" id="SSF53187">
    <property type="entry name" value="Zn-dependent exopeptidases"/>
    <property type="match status" value="1"/>
</dbReference>
<dbReference type="Proteomes" id="UP001597542">
    <property type="component" value="Unassembled WGS sequence"/>
</dbReference>
<reference evidence="3" key="1">
    <citation type="journal article" date="2019" name="Int. J. Syst. Evol. Microbiol.">
        <title>The Global Catalogue of Microorganisms (GCM) 10K type strain sequencing project: providing services to taxonomists for standard genome sequencing and annotation.</title>
        <authorList>
            <consortium name="The Broad Institute Genomics Platform"/>
            <consortium name="The Broad Institute Genome Sequencing Center for Infectious Disease"/>
            <person name="Wu L."/>
            <person name="Ma J."/>
        </authorList>
    </citation>
    <scope>NUCLEOTIDE SEQUENCE [LARGE SCALE GENOMIC DNA]</scope>
    <source>
        <strain evidence="3">CGMCC 4.7638</strain>
    </source>
</reference>
<dbReference type="PANTHER" id="PTHR11014:SF63">
    <property type="entry name" value="METALLOPEPTIDASE, PUTATIVE (AFU_ORTHOLOGUE AFUA_6G09600)-RELATED"/>
    <property type="match status" value="1"/>
</dbReference>
<evidence type="ECO:0000259" key="1">
    <source>
        <dbReference type="Pfam" id="PF07687"/>
    </source>
</evidence>
<dbReference type="SUPFAM" id="SSF55031">
    <property type="entry name" value="Bacterial exopeptidase dimerisation domain"/>
    <property type="match status" value="1"/>
</dbReference>
<dbReference type="CDD" id="cd03886">
    <property type="entry name" value="M20_Acy1"/>
    <property type="match status" value="1"/>
</dbReference>
<dbReference type="Pfam" id="PF01546">
    <property type="entry name" value="Peptidase_M20"/>
    <property type="match status" value="1"/>
</dbReference>
<evidence type="ECO:0000313" key="2">
    <source>
        <dbReference type="EMBL" id="MFD2479914.1"/>
    </source>
</evidence>
<organism evidence="2 3">
    <name type="scientific">Amycolatopsis albidoflavus</name>
    <dbReference type="NCBI Taxonomy" id="102226"/>
    <lineage>
        <taxon>Bacteria</taxon>
        <taxon>Bacillati</taxon>
        <taxon>Actinomycetota</taxon>
        <taxon>Actinomycetes</taxon>
        <taxon>Pseudonocardiales</taxon>
        <taxon>Pseudonocardiaceae</taxon>
        <taxon>Amycolatopsis</taxon>
    </lineage>
</organism>
<comment type="caution">
    <text evidence="2">The sequence shown here is derived from an EMBL/GenBank/DDBJ whole genome shotgun (WGS) entry which is preliminary data.</text>
</comment>
<dbReference type="PANTHER" id="PTHR11014">
    <property type="entry name" value="PEPTIDASE M20 FAMILY MEMBER"/>
    <property type="match status" value="1"/>
</dbReference>